<name>A0ABV6RAV5_9MICO</name>
<organism evidence="1 2">
    <name type="scientific">Brachybacterium hainanense</name>
    <dbReference type="NCBI Taxonomy" id="1541174"/>
    <lineage>
        <taxon>Bacteria</taxon>
        <taxon>Bacillati</taxon>
        <taxon>Actinomycetota</taxon>
        <taxon>Actinomycetes</taxon>
        <taxon>Micrococcales</taxon>
        <taxon>Dermabacteraceae</taxon>
        <taxon>Brachybacterium</taxon>
    </lineage>
</organism>
<dbReference type="Pfam" id="PF06108">
    <property type="entry name" value="DUF952"/>
    <property type="match status" value="1"/>
</dbReference>
<dbReference type="InterPro" id="IPR009297">
    <property type="entry name" value="DUF952"/>
</dbReference>
<reference evidence="1 2" key="1">
    <citation type="submission" date="2024-09" db="EMBL/GenBank/DDBJ databases">
        <authorList>
            <person name="Sun Q."/>
            <person name="Mori K."/>
        </authorList>
    </citation>
    <scope>NUCLEOTIDE SEQUENCE [LARGE SCALE GENOMIC DNA]</scope>
    <source>
        <strain evidence="1 2">CICC 10874</strain>
    </source>
</reference>
<dbReference type="EMBL" id="JBHLSV010000009">
    <property type="protein sequence ID" value="MFC0674120.1"/>
    <property type="molecule type" value="Genomic_DNA"/>
</dbReference>
<keyword evidence="2" id="KW-1185">Reference proteome</keyword>
<sequence>MPAPLIWHITDLAAWEDAVPRGVYERATRGLPLAETGFIHATLPEQISVVAKRLYPDRPADLVILEIDVNRVEEAGVMVSFEEDAIGTSGEAYPHIHGPLPISAVLRLRRTKWIGREFVVVA</sequence>
<dbReference type="RefSeq" id="WP_376980054.1">
    <property type="nucleotide sequence ID" value="NZ_JBHLSV010000009.1"/>
</dbReference>
<dbReference type="SUPFAM" id="SSF56399">
    <property type="entry name" value="ADP-ribosylation"/>
    <property type="match status" value="1"/>
</dbReference>
<evidence type="ECO:0000313" key="1">
    <source>
        <dbReference type="EMBL" id="MFC0674120.1"/>
    </source>
</evidence>
<proteinExistence type="predicted"/>
<dbReference type="Proteomes" id="UP001589793">
    <property type="component" value="Unassembled WGS sequence"/>
</dbReference>
<dbReference type="Gene3D" id="3.20.170.20">
    <property type="entry name" value="Protein of unknown function DUF952"/>
    <property type="match status" value="1"/>
</dbReference>
<gene>
    <name evidence="1" type="ORF">ACFFF6_09150</name>
</gene>
<comment type="caution">
    <text evidence="1">The sequence shown here is derived from an EMBL/GenBank/DDBJ whole genome shotgun (WGS) entry which is preliminary data.</text>
</comment>
<protein>
    <submittedName>
        <fullName evidence="1">DUF952 domain-containing protein</fullName>
    </submittedName>
</protein>
<evidence type="ECO:0000313" key="2">
    <source>
        <dbReference type="Proteomes" id="UP001589793"/>
    </source>
</evidence>
<accession>A0ABV6RAV5</accession>